<dbReference type="PANTHER" id="PTHR33446:SF2">
    <property type="entry name" value="PROTEIN TONB"/>
    <property type="match status" value="1"/>
</dbReference>
<keyword evidence="6" id="KW-0812">Transmembrane</keyword>
<keyword evidence="3" id="KW-0813">Transport</keyword>
<comment type="caution">
    <text evidence="12">The sequence shown here is derived from an EMBL/GenBank/DDBJ whole genome shotgun (WGS) entry which is preliminary data.</text>
</comment>
<dbReference type="GO" id="GO:0031992">
    <property type="term" value="F:energy transducer activity"/>
    <property type="evidence" value="ECO:0007669"/>
    <property type="project" value="TreeGrafter"/>
</dbReference>
<evidence type="ECO:0000256" key="1">
    <source>
        <dbReference type="ARBA" id="ARBA00004383"/>
    </source>
</evidence>
<dbReference type="NCBIfam" id="TIGR01352">
    <property type="entry name" value="tonB_Cterm"/>
    <property type="match status" value="1"/>
</dbReference>
<feature type="domain" description="TonB C-terminal" evidence="11">
    <location>
        <begin position="206"/>
        <end position="297"/>
    </location>
</feature>
<evidence type="ECO:0000256" key="9">
    <source>
        <dbReference type="ARBA" id="ARBA00023136"/>
    </source>
</evidence>
<dbReference type="InterPro" id="IPR037682">
    <property type="entry name" value="TonB_C"/>
</dbReference>
<dbReference type="Proteomes" id="UP000277952">
    <property type="component" value="Unassembled WGS sequence"/>
</dbReference>
<dbReference type="Gene3D" id="3.30.1150.10">
    <property type="match status" value="1"/>
</dbReference>
<protein>
    <submittedName>
        <fullName evidence="12">TonB protein</fullName>
    </submittedName>
</protein>
<feature type="region of interest" description="Disordered" evidence="10">
    <location>
        <begin position="103"/>
        <end position="225"/>
    </location>
</feature>
<dbReference type="GO" id="GO:0098797">
    <property type="term" value="C:plasma membrane protein complex"/>
    <property type="evidence" value="ECO:0007669"/>
    <property type="project" value="TreeGrafter"/>
</dbReference>
<keyword evidence="9" id="KW-0472">Membrane</keyword>
<feature type="compositionally biased region" description="Pro residues" evidence="10">
    <location>
        <begin position="108"/>
        <end position="133"/>
    </location>
</feature>
<evidence type="ECO:0000256" key="5">
    <source>
        <dbReference type="ARBA" id="ARBA00022519"/>
    </source>
</evidence>
<gene>
    <name evidence="12" type="ORF">ALQ94_05160</name>
</gene>
<evidence type="ECO:0000256" key="3">
    <source>
        <dbReference type="ARBA" id="ARBA00022448"/>
    </source>
</evidence>
<comment type="subcellular location">
    <subcellularLocation>
        <location evidence="1">Cell inner membrane</location>
        <topology evidence="1">Single-pass membrane protein</topology>
        <orientation evidence="1">Periplasmic side</orientation>
    </subcellularLocation>
</comment>
<keyword evidence="5" id="KW-0997">Cell inner membrane</keyword>
<evidence type="ECO:0000256" key="2">
    <source>
        <dbReference type="ARBA" id="ARBA00006555"/>
    </source>
</evidence>
<dbReference type="EMBL" id="RBNS01000108">
    <property type="protein sequence ID" value="RML55056.1"/>
    <property type="molecule type" value="Genomic_DNA"/>
</dbReference>
<evidence type="ECO:0000256" key="4">
    <source>
        <dbReference type="ARBA" id="ARBA00022475"/>
    </source>
</evidence>
<feature type="compositionally biased region" description="Basic and acidic residues" evidence="10">
    <location>
        <begin position="148"/>
        <end position="167"/>
    </location>
</feature>
<evidence type="ECO:0000256" key="7">
    <source>
        <dbReference type="ARBA" id="ARBA00022927"/>
    </source>
</evidence>
<dbReference type="Pfam" id="PF03544">
    <property type="entry name" value="TonB_C"/>
    <property type="match status" value="1"/>
</dbReference>
<dbReference type="GO" id="GO:0015031">
    <property type="term" value="P:protein transport"/>
    <property type="evidence" value="ECO:0007669"/>
    <property type="project" value="UniProtKB-KW"/>
</dbReference>
<organism evidence="12 13">
    <name type="scientific">Pseudomonas amygdali pv. morsprunorum</name>
    <dbReference type="NCBI Taxonomy" id="129138"/>
    <lineage>
        <taxon>Bacteria</taxon>
        <taxon>Pseudomonadati</taxon>
        <taxon>Pseudomonadota</taxon>
        <taxon>Gammaproteobacteria</taxon>
        <taxon>Pseudomonadales</taxon>
        <taxon>Pseudomonadaceae</taxon>
        <taxon>Pseudomonas</taxon>
        <taxon>Pseudomonas amygdali</taxon>
    </lineage>
</organism>
<dbReference type="AlphaFoldDB" id="A0A3M2WUM9"/>
<evidence type="ECO:0000259" key="11">
    <source>
        <dbReference type="PROSITE" id="PS52015"/>
    </source>
</evidence>
<evidence type="ECO:0000313" key="13">
    <source>
        <dbReference type="Proteomes" id="UP000277952"/>
    </source>
</evidence>
<dbReference type="GO" id="GO:0055085">
    <property type="term" value="P:transmembrane transport"/>
    <property type="evidence" value="ECO:0007669"/>
    <property type="project" value="InterPro"/>
</dbReference>
<evidence type="ECO:0000256" key="10">
    <source>
        <dbReference type="SAM" id="MobiDB-lite"/>
    </source>
</evidence>
<dbReference type="InterPro" id="IPR006260">
    <property type="entry name" value="TonB/TolA_C"/>
</dbReference>
<sequence>MQHSNIHEIFERTLIALQLPEGALMNDAVIMKAVPGPSPDITPTAWRGIPFTANTSRPGGLNKPQVMVLIAASVLIHGVIWWTMQTAQPAVPEVAPQVPEMTIELTSPTPPAPEPPPPEPPPPPPPPPPPEPEQPVEDPDAVEPPPKPIEKPKVEKPKPVKKVEPVKKPTPPAPTPAAAPSPPAPPTPAPAPAAPAAPPAPAKESAAVSGLASLGNPPPEYPGLALRRSWEGRVILRIKVLPNGRAGSVEVTKSSGKPALDDAAVEAVRNWKFIPAKRGDTPIEGFATQTIDFKLPE</sequence>
<keyword evidence="7" id="KW-0653">Protein transport</keyword>
<dbReference type="InterPro" id="IPR051045">
    <property type="entry name" value="TonB-dependent_transducer"/>
</dbReference>
<keyword evidence="4" id="KW-1003">Cell membrane</keyword>
<proteinExistence type="inferred from homology"/>
<evidence type="ECO:0000256" key="8">
    <source>
        <dbReference type="ARBA" id="ARBA00022989"/>
    </source>
</evidence>
<keyword evidence="8" id="KW-1133">Transmembrane helix</keyword>
<evidence type="ECO:0000256" key="6">
    <source>
        <dbReference type="ARBA" id="ARBA00022692"/>
    </source>
</evidence>
<dbReference type="PANTHER" id="PTHR33446">
    <property type="entry name" value="PROTEIN TONB-RELATED"/>
    <property type="match status" value="1"/>
</dbReference>
<reference evidence="12 13" key="1">
    <citation type="submission" date="2018-08" db="EMBL/GenBank/DDBJ databases">
        <title>Recombination of ecologically and evolutionarily significant loci maintains genetic cohesion in the Pseudomonas syringae species complex.</title>
        <authorList>
            <person name="Dillon M."/>
            <person name="Thakur S."/>
            <person name="Almeida R.N.D."/>
            <person name="Weir B.S."/>
            <person name="Guttman D.S."/>
        </authorList>
    </citation>
    <scope>NUCLEOTIDE SEQUENCE [LARGE SCALE GENOMIC DNA]</scope>
    <source>
        <strain evidence="12 13">19322</strain>
    </source>
</reference>
<accession>A0A3M2WUM9</accession>
<dbReference type="PRINTS" id="PR01217">
    <property type="entry name" value="PRICHEXTENSN"/>
</dbReference>
<name>A0A3M2WUM9_PSEA0</name>
<dbReference type="PROSITE" id="PS52015">
    <property type="entry name" value="TONB_CTD"/>
    <property type="match status" value="1"/>
</dbReference>
<evidence type="ECO:0000313" key="12">
    <source>
        <dbReference type="EMBL" id="RML55056.1"/>
    </source>
</evidence>
<comment type="similarity">
    <text evidence="2">Belongs to the TonB family.</text>
</comment>
<feature type="compositionally biased region" description="Pro residues" evidence="10">
    <location>
        <begin position="168"/>
        <end position="201"/>
    </location>
</feature>
<dbReference type="SUPFAM" id="SSF74653">
    <property type="entry name" value="TolA/TonB C-terminal domain"/>
    <property type="match status" value="1"/>
</dbReference>